<dbReference type="GO" id="GO:0015833">
    <property type="term" value="P:peptide transport"/>
    <property type="evidence" value="ECO:0007669"/>
    <property type="project" value="InterPro"/>
</dbReference>
<comment type="subcellular location">
    <subcellularLocation>
        <location evidence="1">Cell inner membrane</location>
        <topology evidence="1">Peripheral membrane protein</topology>
    </subcellularLocation>
</comment>
<evidence type="ECO:0000256" key="4">
    <source>
        <dbReference type="ARBA" id="ARBA00022741"/>
    </source>
</evidence>
<sequence length="276" mass="30464">MTDLLLQAEGLTKSFRKGRTSRLAISDISFSIAPNTILGLVGESGSGKSTTVRCLLGLERPDSGTVTYDGHELTAGDQAAWRRFHDDIGMVFQDPYSSLNPRMTVERIICEPLVGRTAPRDLRERCVEMLELVGLSADHLGRHPRSFSGGQRQRIAIARALIARPRLLICDEPVSALDVSIQAQVLNLLKSMQETLGLTVLFIAHNLAVVRYMCDHIVVLEKGRVAEQGSREAIFEAPATDYTRSLLEAVPRTDPELERARRAARRNTLSTSRSSS</sequence>
<dbReference type="KEGG" id="npn:JI59_13825"/>
<evidence type="ECO:0000256" key="2">
    <source>
        <dbReference type="ARBA" id="ARBA00005417"/>
    </source>
</evidence>
<dbReference type="InterPro" id="IPR017871">
    <property type="entry name" value="ABC_transporter-like_CS"/>
</dbReference>
<keyword evidence="5" id="KW-0067">ATP-binding</keyword>
<dbReference type="PATRIC" id="fig|1088721.3.peg.1240"/>
<dbReference type="PROSITE" id="PS50893">
    <property type="entry name" value="ABC_TRANSPORTER_2"/>
    <property type="match status" value="1"/>
</dbReference>
<evidence type="ECO:0000256" key="1">
    <source>
        <dbReference type="ARBA" id="ARBA00004417"/>
    </source>
</evidence>
<dbReference type="AlphaFoldDB" id="G6EA85"/>
<dbReference type="GO" id="GO:0005886">
    <property type="term" value="C:plasma membrane"/>
    <property type="evidence" value="ECO:0007669"/>
    <property type="project" value="UniProtKB-SubCell"/>
</dbReference>
<dbReference type="PROSITE" id="PS00211">
    <property type="entry name" value="ABC_TRANSPORTER_1"/>
    <property type="match status" value="1"/>
</dbReference>
<dbReference type="SMART" id="SM00382">
    <property type="entry name" value="AAA"/>
    <property type="match status" value="1"/>
</dbReference>
<keyword evidence="3" id="KW-0813">Transport</keyword>
<feature type="region of interest" description="Disordered" evidence="6">
    <location>
        <begin position="257"/>
        <end position="276"/>
    </location>
</feature>
<reference evidence="8 9" key="1">
    <citation type="journal article" date="2012" name="J. Bacteriol.">
        <title>Genome sequence of benzo(a)pyrene-degrading bacterium Novosphingobium pentaromativorans US6-1.</title>
        <authorList>
            <person name="Luo Y.R."/>
            <person name="Kang S.G."/>
            <person name="Kim S.J."/>
            <person name="Kim M.R."/>
            <person name="Li N."/>
            <person name="Lee J.H."/>
            <person name="Kwon K.K."/>
        </authorList>
    </citation>
    <scope>NUCLEOTIDE SEQUENCE [LARGE SCALE GENOMIC DNA]</scope>
    <source>
        <strain evidence="8 9">US6-1</strain>
    </source>
</reference>
<dbReference type="Gene3D" id="3.40.50.300">
    <property type="entry name" value="P-loop containing nucleotide triphosphate hydrolases"/>
    <property type="match status" value="1"/>
</dbReference>
<dbReference type="GO" id="GO:0005524">
    <property type="term" value="F:ATP binding"/>
    <property type="evidence" value="ECO:0007669"/>
    <property type="project" value="UniProtKB-KW"/>
</dbReference>
<dbReference type="Proteomes" id="UP000004030">
    <property type="component" value="Unassembled WGS sequence"/>
</dbReference>
<dbReference type="STRING" id="1088721.JI59_13825"/>
<evidence type="ECO:0000313" key="8">
    <source>
        <dbReference type="EMBL" id="EHJ61800.1"/>
    </source>
</evidence>
<evidence type="ECO:0000256" key="3">
    <source>
        <dbReference type="ARBA" id="ARBA00022448"/>
    </source>
</evidence>
<dbReference type="InterPro" id="IPR027417">
    <property type="entry name" value="P-loop_NTPase"/>
</dbReference>
<evidence type="ECO:0000259" key="7">
    <source>
        <dbReference type="PROSITE" id="PS50893"/>
    </source>
</evidence>
<keyword evidence="4" id="KW-0547">Nucleotide-binding</keyword>
<evidence type="ECO:0000256" key="5">
    <source>
        <dbReference type="ARBA" id="ARBA00022840"/>
    </source>
</evidence>
<dbReference type="CDD" id="cd03257">
    <property type="entry name" value="ABC_NikE_OppD_transporters"/>
    <property type="match status" value="1"/>
</dbReference>
<dbReference type="InterPro" id="IPR013563">
    <property type="entry name" value="Oligopep_ABC_C"/>
</dbReference>
<dbReference type="InterPro" id="IPR003439">
    <property type="entry name" value="ABC_transporter-like_ATP-bd"/>
</dbReference>
<dbReference type="SUPFAM" id="SSF52540">
    <property type="entry name" value="P-loop containing nucleoside triphosphate hydrolases"/>
    <property type="match status" value="1"/>
</dbReference>
<dbReference type="OrthoDB" id="9802264at2"/>
<evidence type="ECO:0000313" key="9">
    <source>
        <dbReference type="Proteomes" id="UP000004030"/>
    </source>
</evidence>
<name>G6EA85_9SPHN</name>
<feature type="compositionally biased region" description="Low complexity" evidence="6">
    <location>
        <begin position="266"/>
        <end position="276"/>
    </location>
</feature>
<dbReference type="GO" id="GO:0055085">
    <property type="term" value="P:transmembrane transport"/>
    <property type="evidence" value="ECO:0007669"/>
    <property type="project" value="UniProtKB-ARBA"/>
</dbReference>
<proteinExistence type="inferred from homology"/>
<dbReference type="EMBL" id="AGFM01000015">
    <property type="protein sequence ID" value="EHJ61800.1"/>
    <property type="molecule type" value="Genomic_DNA"/>
</dbReference>
<evidence type="ECO:0000256" key="6">
    <source>
        <dbReference type="SAM" id="MobiDB-lite"/>
    </source>
</evidence>
<dbReference type="InterPro" id="IPR003593">
    <property type="entry name" value="AAA+_ATPase"/>
</dbReference>
<organism evidence="8 9">
    <name type="scientific">Novosphingobium pentaromativorans US6-1</name>
    <dbReference type="NCBI Taxonomy" id="1088721"/>
    <lineage>
        <taxon>Bacteria</taxon>
        <taxon>Pseudomonadati</taxon>
        <taxon>Pseudomonadota</taxon>
        <taxon>Alphaproteobacteria</taxon>
        <taxon>Sphingomonadales</taxon>
        <taxon>Sphingomonadaceae</taxon>
        <taxon>Novosphingobium</taxon>
    </lineage>
</organism>
<protein>
    <submittedName>
        <fullName evidence="8">ABC transporter related protein</fullName>
    </submittedName>
</protein>
<feature type="domain" description="ABC transporter" evidence="7">
    <location>
        <begin position="6"/>
        <end position="247"/>
    </location>
</feature>
<accession>G6EA85</accession>
<gene>
    <name evidence="8" type="ORF">NSU_1256</name>
</gene>
<comment type="caution">
    <text evidence="8">The sequence shown here is derived from an EMBL/GenBank/DDBJ whole genome shotgun (WGS) entry which is preliminary data.</text>
</comment>
<dbReference type="PANTHER" id="PTHR43776">
    <property type="entry name" value="TRANSPORT ATP-BINDING PROTEIN"/>
    <property type="match status" value="1"/>
</dbReference>
<dbReference type="Pfam" id="PF08352">
    <property type="entry name" value="oligo_HPY"/>
    <property type="match status" value="1"/>
</dbReference>
<dbReference type="eggNOG" id="COG4172">
    <property type="taxonomic scope" value="Bacteria"/>
</dbReference>
<dbReference type="RefSeq" id="WP_007012171.1">
    <property type="nucleotide sequence ID" value="NZ_AGFM01000015.1"/>
</dbReference>
<comment type="similarity">
    <text evidence="2">Belongs to the ABC transporter superfamily.</text>
</comment>
<keyword evidence="9" id="KW-1185">Reference proteome</keyword>
<dbReference type="InterPro" id="IPR050319">
    <property type="entry name" value="ABC_transp_ATP-bind"/>
</dbReference>
<dbReference type="PANTHER" id="PTHR43776:SF7">
    <property type="entry name" value="D,D-DIPEPTIDE TRANSPORT ATP-BINDING PROTEIN DDPF-RELATED"/>
    <property type="match status" value="1"/>
</dbReference>
<dbReference type="GO" id="GO:0016887">
    <property type="term" value="F:ATP hydrolysis activity"/>
    <property type="evidence" value="ECO:0007669"/>
    <property type="project" value="InterPro"/>
</dbReference>
<dbReference type="Pfam" id="PF00005">
    <property type="entry name" value="ABC_tran"/>
    <property type="match status" value="1"/>
</dbReference>